<protein>
    <submittedName>
        <fullName evidence="2">Putative secreted peptide</fullName>
    </submittedName>
</protein>
<evidence type="ECO:0000256" key="1">
    <source>
        <dbReference type="SAM" id="Phobius"/>
    </source>
</evidence>
<feature type="transmembrane region" description="Helical" evidence="1">
    <location>
        <begin position="6"/>
        <end position="31"/>
    </location>
</feature>
<organism evidence="2">
    <name type="scientific">Anopheles braziliensis</name>
    <dbReference type="NCBI Taxonomy" id="58242"/>
    <lineage>
        <taxon>Eukaryota</taxon>
        <taxon>Metazoa</taxon>
        <taxon>Ecdysozoa</taxon>
        <taxon>Arthropoda</taxon>
        <taxon>Hexapoda</taxon>
        <taxon>Insecta</taxon>
        <taxon>Pterygota</taxon>
        <taxon>Neoptera</taxon>
        <taxon>Endopterygota</taxon>
        <taxon>Diptera</taxon>
        <taxon>Nematocera</taxon>
        <taxon>Culicoidea</taxon>
        <taxon>Culicidae</taxon>
        <taxon>Anophelinae</taxon>
        <taxon>Anopheles</taxon>
    </lineage>
</organism>
<dbReference type="EMBL" id="GGFM01011334">
    <property type="protein sequence ID" value="MBW32085.1"/>
    <property type="molecule type" value="Transcribed_RNA"/>
</dbReference>
<accession>A0A2M3ZUB0</accession>
<evidence type="ECO:0000313" key="2">
    <source>
        <dbReference type="EMBL" id="MBW32085.1"/>
    </source>
</evidence>
<reference evidence="2" key="1">
    <citation type="submission" date="2018-01" db="EMBL/GenBank/DDBJ databases">
        <title>An insight into the sialome of Amazonian anophelines.</title>
        <authorList>
            <person name="Ribeiro J.M."/>
            <person name="Scarpassa V."/>
            <person name="Calvo E."/>
        </authorList>
    </citation>
    <scope>NUCLEOTIDE SEQUENCE</scope>
    <source>
        <tissue evidence="2">Salivary glands</tissue>
    </source>
</reference>
<keyword evidence="1" id="KW-0812">Transmembrane</keyword>
<proteinExistence type="predicted"/>
<name>A0A2M3ZUB0_9DIPT</name>
<dbReference type="AlphaFoldDB" id="A0A2M3ZUB0"/>
<keyword evidence="1" id="KW-1133">Transmembrane helix</keyword>
<sequence>MLLGSPLLMMVLLILMMLLVLLTGTLLLVLFHLQAGAKLRDYHLIRTSMLMLLSHHRARMIRLLLCC</sequence>
<keyword evidence="1" id="KW-0472">Membrane</keyword>